<dbReference type="SUPFAM" id="SSF52087">
    <property type="entry name" value="CRAL/TRIO domain"/>
    <property type="match status" value="1"/>
</dbReference>
<feature type="compositionally biased region" description="Polar residues" evidence="1">
    <location>
        <begin position="11"/>
        <end position="26"/>
    </location>
</feature>
<dbReference type="SMART" id="SM01100">
    <property type="entry name" value="CRAL_TRIO_N"/>
    <property type="match status" value="1"/>
</dbReference>
<dbReference type="CDD" id="cd00170">
    <property type="entry name" value="SEC14"/>
    <property type="match status" value="1"/>
</dbReference>
<dbReference type="AlphaFoldDB" id="A0A0H5R9G0"/>
<name>A0A0H5R9G0_9EUKA</name>
<proteinExistence type="predicted"/>
<evidence type="ECO:0000259" key="2">
    <source>
        <dbReference type="PROSITE" id="PS50191"/>
    </source>
</evidence>
<dbReference type="Gene3D" id="3.40.525.10">
    <property type="entry name" value="CRAL-TRIO lipid binding domain"/>
    <property type="match status" value="1"/>
</dbReference>
<dbReference type="SUPFAM" id="SSF46938">
    <property type="entry name" value="CRAL/TRIO N-terminal domain"/>
    <property type="match status" value="1"/>
</dbReference>
<dbReference type="PANTHER" id="PTHR45657">
    <property type="entry name" value="CRAL-TRIO DOMAIN-CONTAINING PROTEIN YKL091C-RELATED"/>
    <property type="match status" value="1"/>
</dbReference>
<dbReference type="PANTHER" id="PTHR45657:SF1">
    <property type="entry name" value="CRAL-TRIO DOMAIN-CONTAINING PROTEIN YKL091C-RELATED"/>
    <property type="match status" value="1"/>
</dbReference>
<feature type="domain" description="CRAL-TRIO" evidence="2">
    <location>
        <begin position="105"/>
        <end position="280"/>
    </location>
</feature>
<dbReference type="InterPro" id="IPR036273">
    <property type="entry name" value="CRAL/TRIO_N_dom_sf"/>
</dbReference>
<evidence type="ECO:0000256" key="1">
    <source>
        <dbReference type="SAM" id="MobiDB-lite"/>
    </source>
</evidence>
<protein>
    <recommendedName>
        <fullName evidence="2">CRAL-TRIO domain-containing protein</fullName>
    </recommendedName>
</protein>
<accession>A0A0H5R9G0</accession>
<dbReference type="InterPro" id="IPR051026">
    <property type="entry name" value="PI/PC_transfer"/>
</dbReference>
<reference evidence="3" key="1">
    <citation type="submission" date="2015-04" db="EMBL/GenBank/DDBJ databases">
        <title>The genome sequence of the plant pathogenic Rhizarian Plasmodiophora brassicae reveals insights in its biotrophic life cycle and the origin of chitin synthesis.</title>
        <authorList>
            <person name="Schwelm A."/>
            <person name="Fogelqvist J."/>
            <person name="Knaust A."/>
            <person name="Julke S."/>
            <person name="Lilja T."/>
            <person name="Dhandapani V."/>
            <person name="Bonilla-Rosso G."/>
            <person name="Karlsson M."/>
            <person name="Shevchenko A."/>
            <person name="Choi S.R."/>
            <person name="Kim H.G."/>
            <person name="Park J.Y."/>
            <person name="Lim Y.P."/>
            <person name="Ludwig-Muller J."/>
            <person name="Dixelius C."/>
        </authorList>
    </citation>
    <scope>NUCLEOTIDE SEQUENCE</scope>
    <source>
        <tissue evidence="3">Potato root galls</tissue>
    </source>
</reference>
<evidence type="ECO:0000313" key="3">
    <source>
        <dbReference type="EMBL" id="CRZ05054.1"/>
    </source>
</evidence>
<feature type="region of interest" description="Disordered" evidence="1">
    <location>
        <begin position="1"/>
        <end position="26"/>
    </location>
</feature>
<dbReference type="PROSITE" id="PS50191">
    <property type="entry name" value="CRAL_TRIO"/>
    <property type="match status" value="1"/>
</dbReference>
<dbReference type="InterPro" id="IPR036865">
    <property type="entry name" value="CRAL-TRIO_dom_sf"/>
</dbReference>
<dbReference type="PRINTS" id="PR00180">
    <property type="entry name" value="CRETINALDHBP"/>
</dbReference>
<dbReference type="EMBL" id="HACM01004612">
    <property type="protein sequence ID" value="CRZ05054.1"/>
    <property type="molecule type" value="Transcribed_RNA"/>
</dbReference>
<dbReference type="SMART" id="SM00516">
    <property type="entry name" value="SEC14"/>
    <property type="match status" value="1"/>
</dbReference>
<dbReference type="InterPro" id="IPR001251">
    <property type="entry name" value="CRAL-TRIO_dom"/>
</dbReference>
<dbReference type="Pfam" id="PF03765">
    <property type="entry name" value="CRAL_TRIO_N"/>
    <property type="match status" value="1"/>
</dbReference>
<organism evidence="3">
    <name type="scientific">Spongospora subterranea</name>
    <dbReference type="NCBI Taxonomy" id="70186"/>
    <lineage>
        <taxon>Eukaryota</taxon>
        <taxon>Sar</taxon>
        <taxon>Rhizaria</taxon>
        <taxon>Endomyxa</taxon>
        <taxon>Phytomyxea</taxon>
        <taxon>Plasmodiophorida</taxon>
        <taxon>Plasmodiophoridae</taxon>
        <taxon>Spongospora</taxon>
    </lineage>
</organism>
<dbReference type="InterPro" id="IPR011074">
    <property type="entry name" value="CRAL/TRIO_N_dom"/>
</dbReference>
<sequence length="313" mass="36077">MESTIKLWDPTTASPSPNDDSESPASQEEVEQIVAFRLDSAFIDLIKEYNNTLLLRYALVDDRFILRYLRARCGDISKAINMLQATLKWRMDFGTDHAICWKFPWMEQAKAVYPHGFHKFSKNGYPVYIERVGLIDVQKLVSVVDTVDQIVKLHVQLMEYSRSTLFPTASARCGRLIDQQITIVDLNGLNSSHISKNVYQYIKSCAEIDQKYYPEALNRMFVVNAPFLFSAIWRVIKPWVEPRTSEKISITRNGNEDELLKIIDRDCLPDFLGGSDTTFLHSEHEAELRRCSMGERPLGSQKERLRFALRDAT</sequence>
<dbReference type="Pfam" id="PF00650">
    <property type="entry name" value="CRAL_TRIO"/>
    <property type="match status" value="1"/>
</dbReference>